<proteinExistence type="predicted"/>
<dbReference type="STRING" id="1867952.MTBPR1_90140"/>
<evidence type="ECO:0000313" key="2">
    <source>
        <dbReference type="EMBL" id="SCA58293.1"/>
    </source>
</evidence>
<name>A0A1C3RM07_9PROT</name>
<accession>A0A1C3RM07</accession>
<sequence length="107" mass="11664">MKPLFIILALLLFSPSAQADESLRNCVSNHNQCVQNCFEQKEDNSPAACVAQCAGVEAQCAGKVGISNSEPFIRKKAEQLEKLLDDFFGDILPLPKKEAPAEKPTDT</sequence>
<keyword evidence="3" id="KW-1185">Reference proteome</keyword>
<gene>
    <name evidence="2" type="ORF">MTBPR1_90140</name>
</gene>
<dbReference type="Proteomes" id="UP000231658">
    <property type="component" value="Unassembled WGS sequence"/>
</dbReference>
<feature type="chain" id="PRO_5008680921" evidence="1">
    <location>
        <begin position="20"/>
        <end position="107"/>
    </location>
</feature>
<keyword evidence="1" id="KW-0732">Signal</keyword>
<feature type="signal peptide" evidence="1">
    <location>
        <begin position="1"/>
        <end position="19"/>
    </location>
</feature>
<organism evidence="2 3">
    <name type="scientific">Candidatus Terasakiella magnetica</name>
    <dbReference type="NCBI Taxonomy" id="1867952"/>
    <lineage>
        <taxon>Bacteria</taxon>
        <taxon>Pseudomonadati</taxon>
        <taxon>Pseudomonadota</taxon>
        <taxon>Alphaproteobacteria</taxon>
        <taxon>Rhodospirillales</taxon>
        <taxon>Terasakiellaceae</taxon>
        <taxon>Terasakiella</taxon>
    </lineage>
</organism>
<dbReference type="EMBL" id="FLYE01000048">
    <property type="protein sequence ID" value="SCA58293.1"/>
    <property type="molecule type" value="Genomic_DNA"/>
</dbReference>
<evidence type="ECO:0000256" key="1">
    <source>
        <dbReference type="SAM" id="SignalP"/>
    </source>
</evidence>
<protein>
    <submittedName>
        <fullName evidence="2">Uncharacterized protein</fullName>
    </submittedName>
</protein>
<reference evidence="2 3" key="1">
    <citation type="submission" date="2016-07" db="EMBL/GenBank/DDBJ databases">
        <authorList>
            <person name="Lefevre C.T."/>
        </authorList>
    </citation>
    <scope>NUCLEOTIDE SEQUENCE [LARGE SCALE GENOMIC DNA]</scope>
    <source>
        <strain evidence="2">PR1</strain>
    </source>
</reference>
<evidence type="ECO:0000313" key="3">
    <source>
        <dbReference type="Proteomes" id="UP000231658"/>
    </source>
</evidence>
<dbReference type="AlphaFoldDB" id="A0A1C3RM07"/>